<evidence type="ECO:0000313" key="4">
    <source>
        <dbReference type="Proteomes" id="UP000078387"/>
    </source>
</evidence>
<keyword evidence="2" id="KW-0159">Chromosome partition</keyword>
<dbReference type="PANTHER" id="PTHR12377">
    <property type="entry name" value="CYTOSOLIC IRON-SULFUR ASSEMBLY COMPONENT 2B-RELATED"/>
    <property type="match status" value="1"/>
</dbReference>
<dbReference type="Gene3D" id="3.30.300.130">
    <property type="entry name" value="Fe-S cluster assembly (FSCA)"/>
    <property type="match status" value="1"/>
</dbReference>
<comment type="caution">
    <text evidence="3">The sequence shown here is derived from an EMBL/GenBank/DDBJ whole genome shotgun (WGS) entry which is preliminary data.</text>
</comment>
<dbReference type="VEuPathDB" id="AmoebaDB:EHI5A_010440"/>
<organism evidence="3 4">
    <name type="scientific">Entamoeba histolytica</name>
    <dbReference type="NCBI Taxonomy" id="5759"/>
    <lineage>
        <taxon>Eukaryota</taxon>
        <taxon>Amoebozoa</taxon>
        <taxon>Evosea</taxon>
        <taxon>Archamoebae</taxon>
        <taxon>Mastigamoebida</taxon>
        <taxon>Entamoebidae</taxon>
        <taxon>Entamoeba</taxon>
    </lineage>
</organism>
<dbReference type="InterPro" id="IPR039796">
    <property type="entry name" value="MIP18"/>
</dbReference>
<protein>
    <submittedName>
        <fullName evidence="3">Uncharacterized protein</fullName>
    </submittedName>
</protein>
<dbReference type="FunFam" id="3.30.300.130:FF:000004">
    <property type="entry name" value="cytosolic iron-sulfur assembly component 2A"/>
    <property type="match status" value="1"/>
</dbReference>
<accession>A0A5K1UHW8</accession>
<dbReference type="VEuPathDB" id="AmoebaDB:KM1_012030"/>
<dbReference type="AlphaFoldDB" id="A0A5K1UHW8"/>
<dbReference type="VEuPathDB" id="AmoebaDB:EHI7A_030100"/>
<sequence>MTTSNPTPHVYQELDIHRTISESVEDLNIREDIDELEIYEHIRRIKDPEHPSVTLEQLKVISPDLISVDDKGNHIIVKFTPTVDNCTMATLIGLAIRTKLMRILPPRIKLDIYLTEGTHQTEEDVNKQLNDKERIAAALEKQTLLQLVNKCLV</sequence>
<dbReference type="EMBL" id="BDEQ01000001">
    <property type="protein sequence ID" value="GAT93340.1"/>
    <property type="molecule type" value="Genomic_DNA"/>
</dbReference>
<comment type="similarity">
    <text evidence="1">Belongs to the MIP18 family.</text>
</comment>
<evidence type="ECO:0000313" key="3">
    <source>
        <dbReference type="EMBL" id="GAT93340.1"/>
    </source>
</evidence>
<dbReference type="VEuPathDB" id="AmoebaDB:EHI8A_027330"/>
<gene>
    <name evidence="3" type="ORF">CL6EHI_013030</name>
</gene>
<evidence type="ECO:0000256" key="1">
    <source>
        <dbReference type="ARBA" id="ARBA00010381"/>
    </source>
</evidence>
<dbReference type="Proteomes" id="UP000078387">
    <property type="component" value="Unassembled WGS sequence"/>
</dbReference>
<proteinExistence type="inferred from homology"/>
<dbReference type="SUPFAM" id="SSF117916">
    <property type="entry name" value="Fe-S cluster assembly (FSCA) domain-like"/>
    <property type="match status" value="1"/>
</dbReference>
<dbReference type="PANTHER" id="PTHR12377:SF0">
    <property type="entry name" value="CYTOSOLIC IRON-SULFUR ASSEMBLY COMPONENT 2B"/>
    <property type="match status" value="1"/>
</dbReference>
<name>A0A5K1UHW8_ENTHI</name>
<reference evidence="3 4" key="1">
    <citation type="submission" date="2016-05" db="EMBL/GenBank/DDBJ databases">
        <title>First whole genome sequencing of Entamoeba histolytica HM1:IMSS-clone-6.</title>
        <authorList>
            <person name="Mukherjee Avik.K."/>
            <person name="Izumyama S."/>
            <person name="Nakada-Tsukui K."/>
            <person name="Nozaki T."/>
        </authorList>
    </citation>
    <scope>NUCLEOTIDE SEQUENCE [LARGE SCALE GENOMIC DNA]</scope>
    <source>
        <strain evidence="3 4">HM1:IMSS clone 6</strain>
    </source>
</reference>
<evidence type="ECO:0000256" key="2">
    <source>
        <dbReference type="ARBA" id="ARBA00022829"/>
    </source>
</evidence>
<dbReference type="InterPro" id="IPR034904">
    <property type="entry name" value="FSCA_dom_sf"/>
</dbReference>
<dbReference type="GO" id="GO:0007059">
    <property type="term" value="P:chromosome segregation"/>
    <property type="evidence" value="ECO:0007669"/>
    <property type="project" value="UniProtKB-KW"/>
</dbReference>
<dbReference type="OMA" id="NQCISAR"/>
<dbReference type="VEuPathDB" id="AmoebaDB:EHI_013030"/>
<dbReference type="Gene3D" id="6.10.250.1280">
    <property type="match status" value="1"/>
</dbReference>
<dbReference type="GO" id="GO:0051604">
    <property type="term" value="P:protein maturation"/>
    <property type="evidence" value="ECO:0007669"/>
    <property type="project" value="InterPro"/>
</dbReference>